<organism evidence="3 4">
    <name type="scientific">Serinicoccus hydrothermalis</name>
    <dbReference type="NCBI Taxonomy" id="1758689"/>
    <lineage>
        <taxon>Bacteria</taxon>
        <taxon>Bacillati</taxon>
        <taxon>Actinomycetota</taxon>
        <taxon>Actinomycetes</taxon>
        <taxon>Micrococcales</taxon>
        <taxon>Ornithinimicrobiaceae</taxon>
        <taxon>Serinicoccus</taxon>
    </lineage>
</organism>
<dbReference type="KEGG" id="serj:SGUI_1340"/>
<dbReference type="InterPro" id="IPR007621">
    <property type="entry name" value="TPM_dom"/>
</dbReference>
<protein>
    <recommendedName>
        <fullName evidence="2">TPM domain-containing protein</fullName>
    </recommendedName>
</protein>
<dbReference type="Proteomes" id="UP000092482">
    <property type="component" value="Chromosome"/>
</dbReference>
<evidence type="ECO:0000256" key="1">
    <source>
        <dbReference type="SAM" id="Phobius"/>
    </source>
</evidence>
<keyword evidence="1" id="KW-0812">Transmembrane</keyword>
<dbReference type="Pfam" id="PF04536">
    <property type="entry name" value="TPM_phosphatase"/>
    <property type="match status" value="1"/>
</dbReference>
<evidence type="ECO:0000259" key="2">
    <source>
        <dbReference type="Pfam" id="PF04536"/>
    </source>
</evidence>
<keyword evidence="1" id="KW-1133">Transmembrane helix</keyword>
<dbReference type="Gene3D" id="3.10.310.50">
    <property type="match status" value="1"/>
</dbReference>
<keyword evidence="4" id="KW-1185">Reference proteome</keyword>
<dbReference type="EMBL" id="CP014989">
    <property type="protein sequence ID" value="ANS78736.1"/>
    <property type="molecule type" value="Genomic_DNA"/>
</dbReference>
<feature type="domain" description="TPM" evidence="2">
    <location>
        <begin position="13"/>
        <end position="126"/>
    </location>
</feature>
<dbReference type="STRING" id="1758689.SGUI_1340"/>
<name>A0A1B1NBC9_9MICO</name>
<keyword evidence="1" id="KW-0472">Membrane</keyword>
<dbReference type="AlphaFoldDB" id="A0A1B1NBC9"/>
<evidence type="ECO:0000313" key="4">
    <source>
        <dbReference type="Proteomes" id="UP000092482"/>
    </source>
</evidence>
<proteinExistence type="predicted"/>
<feature type="transmembrane region" description="Helical" evidence="1">
    <location>
        <begin position="139"/>
        <end position="160"/>
    </location>
</feature>
<reference evidence="3 4" key="1">
    <citation type="submission" date="2016-03" db="EMBL/GenBank/DDBJ databases">
        <title>Shallow-sea hydrothermal system.</title>
        <authorList>
            <person name="Tang K."/>
        </authorList>
    </citation>
    <scope>NUCLEOTIDE SEQUENCE [LARGE SCALE GENOMIC DNA]</scope>
    <source>
        <strain evidence="3 4">JLT9</strain>
    </source>
</reference>
<sequence length="282" mass="29665">MAQEPFDLPGELVDQAEVLGDTSELVADQDAFAGRTGLQLFVVVVDDFEGSSASGWLERTAGLSGLGEQDLAVAVSVDDADAAVRVPEGSRLRPGEVGSVVDQVVAQARARDPQGAVDTAVTGLTALDPVDPAQRARAIAAWTVGILLALAVLLAGALWWRRRRARARPLADAGRRAEELSAQLGADVVALDQELEDTRLRVELAGADADAAATAQARSELAAGELEALDVHRARADLSIGPTDDPTWRRPVTEVVTELERLRGLAASARGHLADARDALPR</sequence>
<accession>A0A1B1NBC9</accession>
<evidence type="ECO:0000313" key="3">
    <source>
        <dbReference type="EMBL" id="ANS78736.1"/>
    </source>
</evidence>
<gene>
    <name evidence="3" type="ORF">SGUI_1340</name>
</gene>